<dbReference type="RefSeq" id="WP_168039944.1">
    <property type="nucleotide sequence ID" value="NZ_JAATJH010000009.1"/>
</dbReference>
<gene>
    <name evidence="2" type="ORF">GGR27_003699</name>
</gene>
<organism evidence="2 3">
    <name type="scientific">Neolewinella antarctica</name>
    <dbReference type="NCBI Taxonomy" id="442734"/>
    <lineage>
        <taxon>Bacteria</taxon>
        <taxon>Pseudomonadati</taxon>
        <taxon>Bacteroidota</taxon>
        <taxon>Saprospiria</taxon>
        <taxon>Saprospirales</taxon>
        <taxon>Lewinellaceae</taxon>
        <taxon>Neolewinella</taxon>
    </lineage>
</organism>
<sequence length="231" mass="26603">MSHQITYGRETITYELQFAERKTVDIAVAPDRRVTVTAPLAADGERVAKLVRKRAAWILKQQRFFLGFEPRTPPRKYVGGETHLYLGHQYRLKIFAAEEPSVKLRGGYFYVGTPDRSATKDMLHHWYAARAAVKFPEIATPYLARFAELGYVPKDLVIRSMQRRWGSCTAKGKLILNTDLVRAPRGCIEYVIVHELCHLAHHNHGKKFQALQAREFPAWAKWKGVLEERMV</sequence>
<dbReference type="PANTHER" id="PTHR30399:SF1">
    <property type="entry name" value="UTP PYROPHOSPHATASE"/>
    <property type="match status" value="1"/>
</dbReference>
<evidence type="ECO:0000313" key="2">
    <source>
        <dbReference type="EMBL" id="NJC28178.1"/>
    </source>
</evidence>
<dbReference type="Proteomes" id="UP000770785">
    <property type="component" value="Unassembled WGS sequence"/>
</dbReference>
<dbReference type="CDD" id="cd07344">
    <property type="entry name" value="M48_yhfN_like"/>
    <property type="match status" value="1"/>
</dbReference>
<dbReference type="InterPro" id="IPR053136">
    <property type="entry name" value="UTP_pyrophosphatase-like"/>
</dbReference>
<evidence type="ECO:0000259" key="1">
    <source>
        <dbReference type="Pfam" id="PF01863"/>
    </source>
</evidence>
<dbReference type="EMBL" id="JAATJH010000009">
    <property type="protein sequence ID" value="NJC28178.1"/>
    <property type="molecule type" value="Genomic_DNA"/>
</dbReference>
<dbReference type="InterPro" id="IPR002725">
    <property type="entry name" value="YgjP-like_metallopeptidase"/>
</dbReference>
<dbReference type="PANTHER" id="PTHR30399">
    <property type="entry name" value="UNCHARACTERIZED PROTEIN YGJP"/>
    <property type="match status" value="1"/>
</dbReference>
<feature type="domain" description="YgjP-like metallopeptidase" evidence="1">
    <location>
        <begin position="22"/>
        <end position="228"/>
    </location>
</feature>
<keyword evidence="3" id="KW-1185">Reference proteome</keyword>
<protein>
    <recommendedName>
        <fullName evidence="1">YgjP-like metallopeptidase domain-containing protein</fullName>
    </recommendedName>
</protein>
<dbReference type="Pfam" id="PF01863">
    <property type="entry name" value="YgjP-like"/>
    <property type="match status" value="1"/>
</dbReference>
<reference evidence="2 3" key="1">
    <citation type="submission" date="2020-03" db="EMBL/GenBank/DDBJ databases">
        <title>Genomic Encyclopedia of Type Strains, Phase IV (KMG-IV): sequencing the most valuable type-strain genomes for metagenomic binning, comparative biology and taxonomic classification.</title>
        <authorList>
            <person name="Goeker M."/>
        </authorList>
    </citation>
    <scope>NUCLEOTIDE SEQUENCE [LARGE SCALE GENOMIC DNA]</scope>
    <source>
        <strain evidence="2 3">DSM 105096</strain>
    </source>
</reference>
<name>A0ABX0XFS9_9BACT</name>
<proteinExistence type="predicted"/>
<dbReference type="Gene3D" id="3.30.2010.10">
    <property type="entry name" value="Metalloproteases ('zincins'), catalytic domain"/>
    <property type="match status" value="1"/>
</dbReference>
<comment type="caution">
    <text evidence="2">The sequence shown here is derived from an EMBL/GenBank/DDBJ whole genome shotgun (WGS) entry which is preliminary data.</text>
</comment>
<evidence type="ECO:0000313" key="3">
    <source>
        <dbReference type="Proteomes" id="UP000770785"/>
    </source>
</evidence>
<accession>A0ABX0XFS9</accession>